<evidence type="ECO:0000256" key="1">
    <source>
        <dbReference type="ARBA" id="ARBA00000966"/>
    </source>
</evidence>
<dbReference type="GO" id="GO:0008810">
    <property type="term" value="F:cellulase activity"/>
    <property type="evidence" value="ECO:0007669"/>
    <property type="project" value="UniProtKB-EC"/>
</dbReference>
<dbReference type="GO" id="GO:0009251">
    <property type="term" value="P:glucan catabolic process"/>
    <property type="evidence" value="ECO:0007669"/>
    <property type="project" value="TreeGrafter"/>
</dbReference>
<feature type="region of interest" description="Disordered" evidence="7">
    <location>
        <begin position="57"/>
        <end position="84"/>
    </location>
</feature>
<evidence type="ECO:0000256" key="7">
    <source>
        <dbReference type="SAM" id="MobiDB-lite"/>
    </source>
</evidence>
<name>A0A9P4M5J4_9PEZI</name>
<dbReference type="SUPFAM" id="SSF51445">
    <property type="entry name" value="(Trans)glycosidases"/>
    <property type="match status" value="1"/>
</dbReference>
<dbReference type="EMBL" id="ML978127">
    <property type="protein sequence ID" value="KAF2098143.1"/>
    <property type="molecule type" value="Genomic_DNA"/>
</dbReference>
<comment type="similarity">
    <text evidence="2 6">Belongs to the glycosyl hydrolase 5 (cellulase A) family.</text>
</comment>
<accession>A0A9P4M5J4</accession>
<proteinExistence type="inferred from homology"/>
<sequence>MTMLLYQDILAATGMAASAVATPCGGHKAGTSISASSGSTAAHIASKVSAAVVKSSSGAASRTGPPACTTSTAASSSVSTETSTKASSSRKMKFFSVNESGPETFISKGMITFLIDIMMERLIPTDTAGTLDAGYLADLKTTVGGITSKGAYAMICPHNYGRYYNNIITDIDAFGA</sequence>
<keyword evidence="4 6" id="KW-0378">Hydrolase</keyword>
<dbReference type="Gene3D" id="3.20.20.80">
    <property type="entry name" value="Glycosidases"/>
    <property type="match status" value="1"/>
</dbReference>
<keyword evidence="5 6" id="KW-0326">Glycosidase</keyword>
<protein>
    <recommendedName>
        <fullName evidence="3">cellulase</fullName>
        <ecNumber evidence="3">3.2.1.4</ecNumber>
    </recommendedName>
</protein>
<feature type="compositionally biased region" description="Low complexity" evidence="7">
    <location>
        <begin position="69"/>
        <end position="84"/>
    </location>
</feature>
<dbReference type="AlphaFoldDB" id="A0A9P4M5J4"/>
<reference evidence="9" key="1">
    <citation type="journal article" date="2020" name="Stud. Mycol.">
        <title>101 Dothideomycetes genomes: a test case for predicting lifestyles and emergence of pathogens.</title>
        <authorList>
            <person name="Haridas S."/>
            <person name="Albert R."/>
            <person name="Binder M."/>
            <person name="Bloem J."/>
            <person name="Labutti K."/>
            <person name="Salamov A."/>
            <person name="Andreopoulos B."/>
            <person name="Baker S."/>
            <person name="Barry K."/>
            <person name="Bills G."/>
            <person name="Bluhm B."/>
            <person name="Cannon C."/>
            <person name="Castanera R."/>
            <person name="Culley D."/>
            <person name="Daum C."/>
            <person name="Ezra D."/>
            <person name="Gonzalez J."/>
            <person name="Henrissat B."/>
            <person name="Kuo A."/>
            <person name="Liang C."/>
            <person name="Lipzen A."/>
            <person name="Lutzoni F."/>
            <person name="Magnuson J."/>
            <person name="Mondo S."/>
            <person name="Nolan M."/>
            <person name="Ohm R."/>
            <person name="Pangilinan J."/>
            <person name="Park H.-J."/>
            <person name="Ramirez L."/>
            <person name="Alfaro M."/>
            <person name="Sun H."/>
            <person name="Tritt A."/>
            <person name="Yoshinaga Y."/>
            <person name="Zwiers L.-H."/>
            <person name="Turgeon B."/>
            <person name="Goodwin S."/>
            <person name="Spatafora J."/>
            <person name="Crous P."/>
            <person name="Grigoriev I."/>
        </authorList>
    </citation>
    <scope>NUCLEOTIDE SEQUENCE</scope>
    <source>
        <strain evidence="9">CBS 133067</strain>
    </source>
</reference>
<feature type="domain" description="Glycoside hydrolase family 5" evidence="8">
    <location>
        <begin position="98"/>
        <end position="174"/>
    </location>
</feature>
<dbReference type="InterPro" id="IPR017853">
    <property type="entry name" value="GH"/>
</dbReference>
<evidence type="ECO:0000259" key="8">
    <source>
        <dbReference type="Pfam" id="PF00150"/>
    </source>
</evidence>
<evidence type="ECO:0000313" key="9">
    <source>
        <dbReference type="EMBL" id="KAF2098143.1"/>
    </source>
</evidence>
<evidence type="ECO:0000256" key="5">
    <source>
        <dbReference type="ARBA" id="ARBA00023295"/>
    </source>
</evidence>
<dbReference type="EC" id="3.2.1.4" evidence="3"/>
<keyword evidence="10" id="KW-1185">Reference proteome</keyword>
<evidence type="ECO:0000256" key="6">
    <source>
        <dbReference type="RuleBase" id="RU361153"/>
    </source>
</evidence>
<dbReference type="InterPro" id="IPR001547">
    <property type="entry name" value="Glyco_hydro_5"/>
</dbReference>
<organism evidence="9 10">
    <name type="scientific">Rhizodiscina lignyota</name>
    <dbReference type="NCBI Taxonomy" id="1504668"/>
    <lineage>
        <taxon>Eukaryota</taxon>
        <taxon>Fungi</taxon>
        <taxon>Dikarya</taxon>
        <taxon>Ascomycota</taxon>
        <taxon>Pezizomycotina</taxon>
        <taxon>Dothideomycetes</taxon>
        <taxon>Pleosporomycetidae</taxon>
        <taxon>Aulographales</taxon>
        <taxon>Rhizodiscinaceae</taxon>
        <taxon>Rhizodiscina</taxon>
    </lineage>
</organism>
<evidence type="ECO:0000313" key="10">
    <source>
        <dbReference type="Proteomes" id="UP000799772"/>
    </source>
</evidence>
<dbReference type="PANTHER" id="PTHR34142">
    <property type="entry name" value="ENDO-BETA-1,4-GLUCANASE A"/>
    <property type="match status" value="1"/>
</dbReference>
<dbReference type="OrthoDB" id="5823761at2759"/>
<dbReference type="PANTHER" id="PTHR34142:SF1">
    <property type="entry name" value="GLYCOSIDE HYDROLASE FAMILY 5 DOMAIN-CONTAINING PROTEIN"/>
    <property type="match status" value="1"/>
</dbReference>
<evidence type="ECO:0000256" key="4">
    <source>
        <dbReference type="ARBA" id="ARBA00022801"/>
    </source>
</evidence>
<dbReference type="Proteomes" id="UP000799772">
    <property type="component" value="Unassembled WGS sequence"/>
</dbReference>
<dbReference type="Pfam" id="PF00150">
    <property type="entry name" value="Cellulase"/>
    <property type="match status" value="1"/>
</dbReference>
<evidence type="ECO:0000256" key="2">
    <source>
        <dbReference type="ARBA" id="ARBA00005641"/>
    </source>
</evidence>
<gene>
    <name evidence="9" type="ORF">NA57DRAFT_76937</name>
</gene>
<evidence type="ECO:0000256" key="3">
    <source>
        <dbReference type="ARBA" id="ARBA00012601"/>
    </source>
</evidence>
<comment type="caution">
    <text evidence="9">The sequence shown here is derived from an EMBL/GenBank/DDBJ whole genome shotgun (WGS) entry which is preliminary data.</text>
</comment>
<comment type="catalytic activity">
    <reaction evidence="1">
        <text>Endohydrolysis of (1-&gt;4)-beta-D-glucosidic linkages in cellulose, lichenin and cereal beta-D-glucans.</text>
        <dbReference type="EC" id="3.2.1.4"/>
    </reaction>
</comment>